<feature type="region of interest" description="Disordered" evidence="1">
    <location>
        <begin position="249"/>
        <end position="332"/>
    </location>
</feature>
<reference evidence="3 4" key="1">
    <citation type="journal article" date="2019" name="Nat. Ecol. Evol.">
        <title>Megaphylogeny resolves global patterns of mushroom evolution.</title>
        <authorList>
            <person name="Varga T."/>
            <person name="Krizsan K."/>
            <person name="Foldi C."/>
            <person name="Dima B."/>
            <person name="Sanchez-Garcia M."/>
            <person name="Sanchez-Ramirez S."/>
            <person name="Szollosi G.J."/>
            <person name="Szarkandi J.G."/>
            <person name="Papp V."/>
            <person name="Albert L."/>
            <person name="Andreopoulos W."/>
            <person name="Angelini C."/>
            <person name="Antonin V."/>
            <person name="Barry K.W."/>
            <person name="Bougher N.L."/>
            <person name="Buchanan P."/>
            <person name="Buyck B."/>
            <person name="Bense V."/>
            <person name="Catcheside P."/>
            <person name="Chovatia M."/>
            <person name="Cooper J."/>
            <person name="Damon W."/>
            <person name="Desjardin D."/>
            <person name="Finy P."/>
            <person name="Geml J."/>
            <person name="Haridas S."/>
            <person name="Hughes K."/>
            <person name="Justo A."/>
            <person name="Karasinski D."/>
            <person name="Kautmanova I."/>
            <person name="Kiss B."/>
            <person name="Kocsube S."/>
            <person name="Kotiranta H."/>
            <person name="LaButti K.M."/>
            <person name="Lechner B.E."/>
            <person name="Liimatainen K."/>
            <person name="Lipzen A."/>
            <person name="Lukacs Z."/>
            <person name="Mihaltcheva S."/>
            <person name="Morgado L.N."/>
            <person name="Niskanen T."/>
            <person name="Noordeloos M.E."/>
            <person name="Ohm R.A."/>
            <person name="Ortiz-Santana B."/>
            <person name="Ovrebo C."/>
            <person name="Racz N."/>
            <person name="Riley R."/>
            <person name="Savchenko A."/>
            <person name="Shiryaev A."/>
            <person name="Soop K."/>
            <person name="Spirin V."/>
            <person name="Szebenyi C."/>
            <person name="Tomsovsky M."/>
            <person name="Tulloss R.E."/>
            <person name="Uehling J."/>
            <person name="Grigoriev I.V."/>
            <person name="Vagvolgyi C."/>
            <person name="Papp T."/>
            <person name="Martin F.M."/>
            <person name="Miettinen O."/>
            <person name="Hibbett D.S."/>
            <person name="Nagy L.G."/>
        </authorList>
    </citation>
    <scope>NUCLEOTIDE SEQUENCE [LARGE SCALE GENOMIC DNA]</scope>
    <source>
        <strain evidence="3 4">CBS 962.96</strain>
    </source>
</reference>
<evidence type="ECO:0000313" key="4">
    <source>
        <dbReference type="Proteomes" id="UP000297245"/>
    </source>
</evidence>
<feature type="compositionally biased region" description="Polar residues" evidence="1">
    <location>
        <begin position="251"/>
        <end position="268"/>
    </location>
</feature>
<feature type="region of interest" description="Disordered" evidence="1">
    <location>
        <begin position="1"/>
        <end position="30"/>
    </location>
</feature>
<evidence type="ECO:0000313" key="3">
    <source>
        <dbReference type="EMBL" id="THU89668.1"/>
    </source>
</evidence>
<feature type="compositionally biased region" description="Polar residues" evidence="1">
    <location>
        <begin position="11"/>
        <end position="26"/>
    </location>
</feature>
<keyword evidence="2" id="KW-0472">Membrane</keyword>
<keyword evidence="4" id="KW-1185">Reference proteome</keyword>
<evidence type="ECO:0000256" key="1">
    <source>
        <dbReference type="SAM" id="MobiDB-lite"/>
    </source>
</evidence>
<dbReference type="AlphaFoldDB" id="A0A4S8LLU0"/>
<keyword evidence="2" id="KW-1133">Transmembrane helix</keyword>
<feature type="compositionally biased region" description="Polar residues" evidence="1">
    <location>
        <begin position="318"/>
        <end position="327"/>
    </location>
</feature>
<name>A0A4S8LLU0_DENBC</name>
<feature type="compositionally biased region" description="Polar residues" evidence="1">
    <location>
        <begin position="105"/>
        <end position="115"/>
    </location>
</feature>
<sequence length="598" mass="65509">MDFTPGLPQDVINTLSGPSSPSNIQLSKDDRPEAHLAEPGLLHSSYCGSHLSRRSTRSSLLSRKSSPYVEFFTPPTTPRPPSWASSLSDPLSDSETESDGHSPQRETFNQETIQRVSGPIPAPLPPTTGLRIKKRSSAPVTHFFQPQRTSLARHATIPSLPPVARLRVNKRSSVSSLRVVSHAPSTNTAPLNISKDSLHIPGLSISSTPFIRRIPKRSLTWMSSHRASRSLSQIAEVPSSPELAHHARTLSDPTNTALSSPAISSQGSLKDVDEQSRPSSRLSSSSSPASAFRGRLSPKAPSRSVRESEESEEDAGSFQENGRTSRTPFFPPACAPTVTHPYAIHSEYDAASSSSSFATEYVVIDHVYPRSSGSSTDPNPPYLSVHAPLPGINLRLSQISRLSQLDLYDCQSHHGFDSSSSSFFDQEAERESGLSNSTSNMSDSMQDDVPVTPTTAYSHSSDKRVIRRIPAPKLGSADMRELYNGAYLHSPCSAVFTLDSDPYTRFPRRLSRESPKCLSLSSRTKLSRTRRTIGSGEEFYVEKPWLDRRNNPNATRARVAHCLTYGLMLVGFIVGVLNCYLGYREAVREVEALRARDG</sequence>
<dbReference type="Proteomes" id="UP000297245">
    <property type="component" value="Unassembled WGS sequence"/>
</dbReference>
<feature type="compositionally biased region" description="Low complexity" evidence="1">
    <location>
        <begin position="277"/>
        <end position="291"/>
    </location>
</feature>
<accession>A0A4S8LLU0</accession>
<evidence type="ECO:0000256" key="2">
    <source>
        <dbReference type="SAM" id="Phobius"/>
    </source>
</evidence>
<feature type="transmembrane region" description="Helical" evidence="2">
    <location>
        <begin position="563"/>
        <end position="583"/>
    </location>
</feature>
<keyword evidence="2" id="KW-0812">Transmembrane</keyword>
<protein>
    <submittedName>
        <fullName evidence="3">Uncharacterized protein</fullName>
    </submittedName>
</protein>
<organism evidence="3 4">
    <name type="scientific">Dendrothele bispora (strain CBS 962.96)</name>
    <dbReference type="NCBI Taxonomy" id="1314807"/>
    <lineage>
        <taxon>Eukaryota</taxon>
        <taxon>Fungi</taxon>
        <taxon>Dikarya</taxon>
        <taxon>Basidiomycota</taxon>
        <taxon>Agaricomycotina</taxon>
        <taxon>Agaricomycetes</taxon>
        <taxon>Agaricomycetidae</taxon>
        <taxon>Agaricales</taxon>
        <taxon>Agaricales incertae sedis</taxon>
        <taxon>Dendrothele</taxon>
    </lineage>
</organism>
<dbReference type="OrthoDB" id="3131427at2759"/>
<proteinExistence type="predicted"/>
<dbReference type="EMBL" id="ML179360">
    <property type="protein sequence ID" value="THU89668.1"/>
    <property type="molecule type" value="Genomic_DNA"/>
</dbReference>
<feature type="compositionally biased region" description="Polar residues" evidence="1">
    <location>
        <begin position="433"/>
        <end position="444"/>
    </location>
</feature>
<gene>
    <name evidence="3" type="ORF">K435DRAFT_781505</name>
</gene>
<feature type="region of interest" description="Disordered" evidence="1">
    <location>
        <begin position="68"/>
        <end position="139"/>
    </location>
</feature>
<feature type="region of interest" description="Disordered" evidence="1">
    <location>
        <begin position="419"/>
        <end position="462"/>
    </location>
</feature>